<accession>A0ABQ6V970</accession>
<dbReference type="InterPro" id="IPR008567">
    <property type="entry name" value="BKACE"/>
</dbReference>
<comment type="caution">
    <text evidence="1">The sequence shown here is derived from an EMBL/GenBank/DDBJ whole genome shotgun (WGS) entry which is preliminary data.</text>
</comment>
<dbReference type="EMBL" id="WAAO01000001">
    <property type="protein sequence ID" value="KAB1866281.1"/>
    <property type="molecule type" value="Genomic_DNA"/>
</dbReference>
<gene>
    <name evidence="1" type="ORF">F6A08_00130</name>
</gene>
<dbReference type="Proteomes" id="UP000478836">
    <property type="component" value="Unassembled WGS sequence"/>
</dbReference>
<name>A0ABQ6V970_9MICO</name>
<dbReference type="InterPro" id="IPR013785">
    <property type="entry name" value="Aldolase_TIM"/>
</dbReference>
<dbReference type="Gene3D" id="3.20.20.70">
    <property type="entry name" value="Aldolase class I"/>
    <property type="match status" value="2"/>
</dbReference>
<dbReference type="PANTHER" id="PTHR37418">
    <property type="entry name" value="3-KETO-5-AMINOHEXANOATE CLEAVAGE ENZYME-RELATED"/>
    <property type="match status" value="1"/>
</dbReference>
<evidence type="ECO:0008006" key="3">
    <source>
        <dbReference type="Google" id="ProtNLM"/>
    </source>
</evidence>
<reference evidence="2" key="1">
    <citation type="submission" date="2019-09" db="EMBL/GenBank/DDBJ databases">
        <title>Whole genome sequencing of Microbacterium maritypicum.</title>
        <authorList>
            <person name="Lenchi N."/>
        </authorList>
    </citation>
    <scope>NUCLEOTIDE SEQUENCE [LARGE SCALE GENOMIC DNA]</scope>
    <source>
        <strain evidence="2">G1</strain>
    </source>
</reference>
<sequence>MLVQACVNGARDIAEHPWLSADATVVAADAARAVAAGAAEVHVHPKDAAGRDSLAPDDVARWLRAVREACPDVPVGVTTGAWAEPDVARRLAAIEAWEELPDFASVNWHEAGADDVAAALLRRGVGVEAGLWDAAGFEVWRRSPVRGKCLRVLIELPDEAAETVRDHAEGMIAHVELEEPGVPILLHGEEGSTWPAFDVAVQGGWDSRIGLEDTLLLPDGSTAPGNAALVRAAVGRMRGV</sequence>
<dbReference type="GeneID" id="77474827"/>
<evidence type="ECO:0000313" key="1">
    <source>
        <dbReference type="EMBL" id="KAB1866281.1"/>
    </source>
</evidence>
<dbReference type="SUPFAM" id="SSF51569">
    <property type="entry name" value="Aldolase"/>
    <property type="match status" value="1"/>
</dbReference>
<evidence type="ECO:0000313" key="2">
    <source>
        <dbReference type="Proteomes" id="UP000478836"/>
    </source>
</evidence>
<dbReference type="RefSeq" id="WP_151458255.1">
    <property type="nucleotide sequence ID" value="NZ_WAAO01000001.1"/>
</dbReference>
<protein>
    <recommendedName>
        <fullName evidence="3">3-keto-5-aminohexanoate cleavage protein</fullName>
    </recommendedName>
</protein>
<organism evidence="1 2">
    <name type="scientific">Microbacterium algeriense</name>
    <dbReference type="NCBI Taxonomy" id="2615184"/>
    <lineage>
        <taxon>Bacteria</taxon>
        <taxon>Bacillati</taxon>
        <taxon>Actinomycetota</taxon>
        <taxon>Actinomycetes</taxon>
        <taxon>Micrococcales</taxon>
        <taxon>Microbacteriaceae</taxon>
        <taxon>Microbacterium</taxon>
    </lineage>
</organism>
<dbReference type="PANTHER" id="PTHR37418:SF1">
    <property type="entry name" value="3-KETO-5-AMINOHEXANOATE CLEAVAGE PROTEIN"/>
    <property type="match status" value="1"/>
</dbReference>
<keyword evidence="2" id="KW-1185">Reference proteome</keyword>
<proteinExistence type="predicted"/>
<dbReference type="Pfam" id="PF05853">
    <property type="entry name" value="BKACE"/>
    <property type="match status" value="1"/>
</dbReference>